<reference evidence="1" key="1">
    <citation type="journal article" date="2020" name="New Phytol.">
        <title>Comparative genomics reveals dynamic genome evolution in host specialist ectomycorrhizal fungi.</title>
        <authorList>
            <person name="Lofgren L.A."/>
            <person name="Nguyen N.H."/>
            <person name="Vilgalys R."/>
            <person name="Ruytinx J."/>
            <person name="Liao H.L."/>
            <person name="Branco S."/>
            <person name="Kuo A."/>
            <person name="LaButti K."/>
            <person name="Lipzen A."/>
            <person name="Andreopoulos W."/>
            <person name="Pangilinan J."/>
            <person name="Riley R."/>
            <person name="Hundley H."/>
            <person name="Na H."/>
            <person name="Barry K."/>
            <person name="Grigoriev I.V."/>
            <person name="Stajich J.E."/>
            <person name="Kennedy P.G."/>
        </authorList>
    </citation>
    <scope>NUCLEOTIDE SEQUENCE</scope>
    <source>
        <strain evidence="1">FC203</strain>
    </source>
</reference>
<dbReference type="AlphaFoldDB" id="A0AAD4E4X4"/>
<dbReference type="Proteomes" id="UP001195769">
    <property type="component" value="Unassembled WGS sequence"/>
</dbReference>
<gene>
    <name evidence="1" type="ORF">F5891DRAFT_377385</name>
</gene>
<evidence type="ECO:0000313" key="2">
    <source>
        <dbReference type="Proteomes" id="UP001195769"/>
    </source>
</evidence>
<dbReference type="PANTHER" id="PTHR43394:SF1">
    <property type="entry name" value="ATP-BINDING CASSETTE SUB-FAMILY B MEMBER 10, MITOCHONDRIAL"/>
    <property type="match status" value="1"/>
</dbReference>
<proteinExistence type="predicted"/>
<dbReference type="PANTHER" id="PTHR43394">
    <property type="entry name" value="ATP-DEPENDENT PERMEASE MDL1, MITOCHONDRIAL"/>
    <property type="match status" value="1"/>
</dbReference>
<accession>A0AAD4E4X4</accession>
<dbReference type="SUPFAM" id="SSF52540">
    <property type="entry name" value="P-loop containing nucleoside triphosphate hydrolases"/>
    <property type="match status" value="1"/>
</dbReference>
<organism evidence="1 2">
    <name type="scientific">Suillus fuscotomentosus</name>
    <dbReference type="NCBI Taxonomy" id="1912939"/>
    <lineage>
        <taxon>Eukaryota</taxon>
        <taxon>Fungi</taxon>
        <taxon>Dikarya</taxon>
        <taxon>Basidiomycota</taxon>
        <taxon>Agaricomycotina</taxon>
        <taxon>Agaricomycetes</taxon>
        <taxon>Agaricomycetidae</taxon>
        <taxon>Boletales</taxon>
        <taxon>Suillineae</taxon>
        <taxon>Suillaceae</taxon>
        <taxon>Suillus</taxon>
    </lineage>
</organism>
<dbReference type="GO" id="GO:0016787">
    <property type="term" value="F:hydrolase activity"/>
    <property type="evidence" value="ECO:0007669"/>
    <property type="project" value="UniProtKB-KW"/>
</dbReference>
<dbReference type="RefSeq" id="XP_041225361.1">
    <property type="nucleotide sequence ID" value="XM_041371627.1"/>
</dbReference>
<sequence length="94" mass="10771">MRMLSEDIKFVIVDEPSSALDPGGEYELFKQLREARKGRTMIFVTHRFAHLTKFADLILCMKGGSVIEMGTHQELLKHQGEYAHLYNVQAQAFT</sequence>
<evidence type="ECO:0000313" key="1">
    <source>
        <dbReference type="EMBL" id="KAG1899785.1"/>
    </source>
</evidence>
<comment type="caution">
    <text evidence="1">The sequence shown here is derived from an EMBL/GenBank/DDBJ whole genome shotgun (WGS) entry which is preliminary data.</text>
</comment>
<dbReference type="EMBL" id="JABBWK010000030">
    <property type="protein sequence ID" value="KAG1899785.1"/>
    <property type="molecule type" value="Genomic_DNA"/>
</dbReference>
<dbReference type="InterPro" id="IPR027417">
    <property type="entry name" value="P-loop_NTPase"/>
</dbReference>
<dbReference type="GO" id="GO:0015421">
    <property type="term" value="F:ABC-type oligopeptide transporter activity"/>
    <property type="evidence" value="ECO:0007669"/>
    <property type="project" value="TreeGrafter"/>
</dbReference>
<dbReference type="InterPro" id="IPR039421">
    <property type="entry name" value="Type_1_exporter"/>
</dbReference>
<protein>
    <submittedName>
        <fullName evidence="1">P-loop containing nucleoside triphosphate hydrolase protein</fullName>
    </submittedName>
</protein>
<keyword evidence="1" id="KW-0378">Hydrolase</keyword>
<dbReference type="GeneID" id="64665925"/>
<dbReference type="Gene3D" id="3.40.50.300">
    <property type="entry name" value="P-loop containing nucleotide triphosphate hydrolases"/>
    <property type="match status" value="1"/>
</dbReference>
<keyword evidence="2" id="KW-1185">Reference proteome</keyword>
<name>A0AAD4E4X4_9AGAM</name>